<accession>A0A077ZUN7</accession>
<comment type="similarity">
    <text evidence="1">Belongs to the peptidase C2 family.</text>
</comment>
<dbReference type="SMART" id="SM00230">
    <property type="entry name" value="CysPc"/>
    <property type="match status" value="1"/>
</dbReference>
<name>A0A077ZUN7_STYLE</name>
<dbReference type="Pfam" id="PF00648">
    <property type="entry name" value="Peptidase_C2"/>
    <property type="match status" value="1"/>
</dbReference>
<feature type="signal peptide" evidence="7">
    <location>
        <begin position="1"/>
        <end position="16"/>
    </location>
</feature>
<dbReference type="OrthoDB" id="424753at2759"/>
<keyword evidence="7" id="KW-0732">Signal</keyword>
<dbReference type="PROSITE" id="PS50203">
    <property type="entry name" value="CALPAIN_CAT"/>
    <property type="match status" value="1"/>
</dbReference>
<evidence type="ECO:0000256" key="6">
    <source>
        <dbReference type="PROSITE-ProRule" id="PRU00239"/>
    </source>
</evidence>
<keyword evidence="10" id="KW-1185">Reference proteome</keyword>
<dbReference type="GO" id="GO:0004198">
    <property type="term" value="F:calcium-dependent cysteine-type endopeptidase activity"/>
    <property type="evidence" value="ECO:0007669"/>
    <property type="project" value="InterPro"/>
</dbReference>
<organism evidence="9 10">
    <name type="scientific">Stylonychia lemnae</name>
    <name type="common">Ciliate</name>
    <dbReference type="NCBI Taxonomy" id="5949"/>
    <lineage>
        <taxon>Eukaryota</taxon>
        <taxon>Sar</taxon>
        <taxon>Alveolata</taxon>
        <taxon>Ciliophora</taxon>
        <taxon>Intramacronucleata</taxon>
        <taxon>Spirotrichea</taxon>
        <taxon>Stichotrichia</taxon>
        <taxon>Sporadotrichida</taxon>
        <taxon>Oxytrichidae</taxon>
        <taxon>Stylonychinae</taxon>
        <taxon>Stylonychia</taxon>
    </lineage>
</organism>
<reference evidence="9 10" key="1">
    <citation type="submission" date="2014-06" db="EMBL/GenBank/DDBJ databases">
        <authorList>
            <person name="Swart Estienne"/>
        </authorList>
    </citation>
    <scope>NUCLEOTIDE SEQUENCE [LARGE SCALE GENOMIC DNA]</scope>
    <source>
        <strain evidence="9 10">130c</strain>
    </source>
</reference>
<dbReference type="InterPro" id="IPR038765">
    <property type="entry name" value="Papain-like_cys_pep_sf"/>
</dbReference>
<evidence type="ECO:0000256" key="7">
    <source>
        <dbReference type="SAM" id="SignalP"/>
    </source>
</evidence>
<feature type="domain" description="Calpain catalytic" evidence="8">
    <location>
        <begin position="21"/>
        <end position="321"/>
    </location>
</feature>
<dbReference type="InterPro" id="IPR022684">
    <property type="entry name" value="Calpain_cysteine_protease"/>
</dbReference>
<dbReference type="EMBL" id="CCKQ01002509">
    <property type="protein sequence ID" value="CDW73607.1"/>
    <property type="molecule type" value="Genomic_DNA"/>
</dbReference>
<keyword evidence="4 6" id="KW-0788">Thiol protease</keyword>
<dbReference type="Gene3D" id="3.90.70.10">
    <property type="entry name" value="Cysteine proteinases"/>
    <property type="match status" value="1"/>
</dbReference>
<dbReference type="Proteomes" id="UP000039865">
    <property type="component" value="Unassembled WGS sequence"/>
</dbReference>
<protein>
    <submittedName>
        <fullName evidence="9">Calpain family cysteine protease containing protein</fullName>
    </submittedName>
</protein>
<dbReference type="PRINTS" id="PR00704">
    <property type="entry name" value="CALPAIN"/>
</dbReference>
<feature type="active site" evidence="5 6">
    <location>
        <position position="233"/>
    </location>
</feature>
<dbReference type="PANTHER" id="PTHR10183:SF379">
    <property type="entry name" value="CALPAIN-5"/>
    <property type="match status" value="1"/>
</dbReference>
<gene>
    <name evidence="9" type="primary">Contig9210.g9852</name>
    <name evidence="9" type="ORF">STYLEM_2590</name>
</gene>
<feature type="chain" id="PRO_5001728992" evidence="7">
    <location>
        <begin position="17"/>
        <end position="564"/>
    </location>
</feature>
<dbReference type="AlphaFoldDB" id="A0A077ZUN7"/>
<evidence type="ECO:0000259" key="8">
    <source>
        <dbReference type="PROSITE" id="PS50203"/>
    </source>
</evidence>
<evidence type="ECO:0000256" key="1">
    <source>
        <dbReference type="ARBA" id="ARBA00007623"/>
    </source>
</evidence>
<dbReference type="InParanoid" id="A0A077ZUN7"/>
<keyword evidence="3 6" id="KW-0378">Hydrolase</keyword>
<dbReference type="GO" id="GO:0006508">
    <property type="term" value="P:proteolysis"/>
    <property type="evidence" value="ECO:0007669"/>
    <property type="project" value="UniProtKB-KW"/>
</dbReference>
<evidence type="ECO:0000256" key="5">
    <source>
        <dbReference type="PIRSR" id="PIRSR622684-1"/>
    </source>
</evidence>
<feature type="active site" evidence="5 6">
    <location>
        <position position="78"/>
    </location>
</feature>
<evidence type="ECO:0000256" key="4">
    <source>
        <dbReference type="ARBA" id="ARBA00022807"/>
    </source>
</evidence>
<evidence type="ECO:0000313" key="10">
    <source>
        <dbReference type="Proteomes" id="UP000039865"/>
    </source>
</evidence>
<evidence type="ECO:0000313" key="9">
    <source>
        <dbReference type="EMBL" id="CDW73607.1"/>
    </source>
</evidence>
<evidence type="ECO:0000256" key="2">
    <source>
        <dbReference type="ARBA" id="ARBA00022670"/>
    </source>
</evidence>
<dbReference type="PANTHER" id="PTHR10183">
    <property type="entry name" value="CALPAIN"/>
    <property type="match status" value="1"/>
</dbReference>
<sequence length="564" mass="62349">MLLALILLLKIVKSSGDSGLFPASSNSISWQSTSFTTNKLASYANTKWLRVQEICPNCSLFGKSDFLGDIDQGSVGDCYFLAGITSVAEVDARFKKIFVNQKNNAAGLFAFNVFIKGAPTVVVVDSLIPIKTSKTPLFATIGTDQSYWGALIEKAWAKVNGNYEKIGSGYNNEGVEFLTNAPSKRISMTLLKADTLWNLVKDADNSNFVMNVDTPSNPLGDIALCQFNLPCQHTFSLISVVVIKAADNSQINLYRIRNPWKKDSKFNGKFNDTASIWKTVGLDNKTYANQAGVVIAEDGVIMMTSDEMIQAFSSITISYVNDTWITSWYDKLNDRVMSNVVPSNYYFSINQTTNMYIRLVPYNSRMYSLDCKTVNSKIILRLKDPVTLKQIAFSSNNEHTNYGLNFSESGLAAGNYLLEAYVTWAAGATIQQKVITIDKNITNNLTKTNDTQAINTPTAANKTSPPDIVQVVYSFTGNLTLDFVKMRNSSSFTISNDINGYLYGQYVQIIKYNNGSSRYEIITTESLECMCQIPVNSYPKECGFAVLLPIGAPFTKSYSASSVQ</sequence>
<evidence type="ECO:0000256" key="3">
    <source>
        <dbReference type="ARBA" id="ARBA00022801"/>
    </source>
</evidence>
<dbReference type="InterPro" id="IPR001300">
    <property type="entry name" value="Peptidase_C2_calpain_cat"/>
</dbReference>
<feature type="active site" evidence="5 6">
    <location>
        <position position="258"/>
    </location>
</feature>
<keyword evidence="2 6" id="KW-0645">Protease</keyword>
<dbReference type="SUPFAM" id="SSF54001">
    <property type="entry name" value="Cysteine proteinases"/>
    <property type="match status" value="1"/>
</dbReference>
<proteinExistence type="inferred from homology"/>